<name>E3GJ89_9FIRM</name>
<dbReference type="EMBL" id="CP002273">
    <property type="protein sequence ID" value="ADO35724.1"/>
    <property type="molecule type" value="Genomic_DNA"/>
</dbReference>
<evidence type="ECO:0000313" key="1">
    <source>
        <dbReference type="EMBL" id="ADO35724.1"/>
    </source>
</evidence>
<protein>
    <submittedName>
        <fullName evidence="1">Uncharacterized protein</fullName>
    </submittedName>
</protein>
<reference evidence="1 2" key="2">
    <citation type="journal article" date="2011" name="J. Bacteriol.">
        <title>Complete genome sequence of a carbon monoxide-utilizing acetogen, Eubacterium limosum KIST612.</title>
        <authorList>
            <person name="Roh H."/>
            <person name="Ko H.J."/>
            <person name="Kim D."/>
            <person name="Choi D.G."/>
            <person name="Park S."/>
            <person name="Kim S."/>
            <person name="Chang I.S."/>
            <person name="Choi I.G."/>
        </authorList>
    </citation>
    <scope>NUCLEOTIDE SEQUENCE [LARGE SCALE GENOMIC DNA]</scope>
    <source>
        <strain evidence="1 2">KIST612</strain>
    </source>
</reference>
<gene>
    <name evidence="1" type="ordered locus">ELI_0710</name>
</gene>
<accession>E3GJ89</accession>
<evidence type="ECO:0000313" key="2">
    <source>
        <dbReference type="Proteomes" id="UP000006873"/>
    </source>
</evidence>
<reference key="1">
    <citation type="submission" date="2010-09" db="EMBL/GenBank/DDBJ databases">
        <authorList>
            <person name="Roh H."/>
            <person name="Ko H.-J."/>
            <person name="Kim D."/>
            <person name="Choi D.G."/>
            <person name="Park S."/>
            <person name="Kim S."/>
            <person name="Kim K.H."/>
            <person name="Chang I.S."/>
            <person name="Choi I.-G."/>
        </authorList>
    </citation>
    <scope>NUCLEOTIDE SEQUENCE</scope>
    <source>
        <strain>KIST612</strain>
    </source>
</reference>
<dbReference type="Proteomes" id="UP000006873">
    <property type="component" value="Chromosome"/>
</dbReference>
<proteinExistence type="predicted"/>
<sequence>MAQRAKAMVYTHLSIEEFDKKIDSRYNKKQIINLKGHL</sequence>
<organism evidence="1 2">
    <name type="scientific">Eubacterium callanderi</name>
    <dbReference type="NCBI Taxonomy" id="53442"/>
    <lineage>
        <taxon>Bacteria</taxon>
        <taxon>Bacillati</taxon>
        <taxon>Bacillota</taxon>
        <taxon>Clostridia</taxon>
        <taxon>Eubacteriales</taxon>
        <taxon>Eubacteriaceae</taxon>
        <taxon>Eubacterium</taxon>
    </lineage>
</organism>
<keyword evidence="2" id="KW-1185">Reference proteome</keyword>
<dbReference type="KEGG" id="elm:ELI_0710"/>
<dbReference type="HOGENOM" id="CLU_3328037_0_0_9"/>
<dbReference type="AlphaFoldDB" id="E3GJ89"/>